<accession>A0A0E9SE53</accession>
<organism evidence="1">
    <name type="scientific">Anguilla anguilla</name>
    <name type="common">European freshwater eel</name>
    <name type="synonym">Muraena anguilla</name>
    <dbReference type="NCBI Taxonomy" id="7936"/>
    <lineage>
        <taxon>Eukaryota</taxon>
        <taxon>Metazoa</taxon>
        <taxon>Chordata</taxon>
        <taxon>Craniata</taxon>
        <taxon>Vertebrata</taxon>
        <taxon>Euteleostomi</taxon>
        <taxon>Actinopterygii</taxon>
        <taxon>Neopterygii</taxon>
        <taxon>Teleostei</taxon>
        <taxon>Anguilliformes</taxon>
        <taxon>Anguillidae</taxon>
        <taxon>Anguilla</taxon>
    </lineage>
</organism>
<reference evidence="1" key="1">
    <citation type="submission" date="2014-11" db="EMBL/GenBank/DDBJ databases">
        <authorList>
            <person name="Amaro Gonzalez C."/>
        </authorList>
    </citation>
    <scope>NUCLEOTIDE SEQUENCE</scope>
</reference>
<evidence type="ECO:0000313" key="1">
    <source>
        <dbReference type="EMBL" id="JAH39664.1"/>
    </source>
</evidence>
<dbReference type="EMBL" id="GBXM01097430">
    <property type="protein sequence ID" value="JAH11147.1"/>
    <property type="molecule type" value="Transcribed_RNA"/>
</dbReference>
<protein>
    <submittedName>
        <fullName evidence="1">Uncharacterized protein</fullName>
    </submittedName>
</protein>
<proteinExistence type="predicted"/>
<reference evidence="1" key="2">
    <citation type="journal article" date="2015" name="Fish Shellfish Immunol.">
        <title>Early steps in the European eel (Anguilla anguilla)-Vibrio vulnificus interaction in the gills: Role of the RtxA13 toxin.</title>
        <authorList>
            <person name="Callol A."/>
            <person name="Pajuelo D."/>
            <person name="Ebbesson L."/>
            <person name="Teles M."/>
            <person name="MacKenzie S."/>
            <person name="Amaro C."/>
        </authorList>
    </citation>
    <scope>NUCLEOTIDE SEQUENCE</scope>
</reference>
<sequence>MRASAKYGNIM</sequence>
<dbReference type="EMBL" id="GBXM01068913">
    <property type="protein sequence ID" value="JAH39664.1"/>
    <property type="molecule type" value="Transcribed_RNA"/>
</dbReference>
<name>A0A0E9SE53_ANGAN</name>